<evidence type="ECO:0000256" key="1">
    <source>
        <dbReference type="ARBA" id="ARBA00010833"/>
    </source>
</evidence>
<keyword evidence="6" id="KW-1185">Reference proteome</keyword>
<dbReference type="Gene3D" id="1.50.10.10">
    <property type="match status" value="1"/>
</dbReference>
<dbReference type="Pfam" id="PF22422">
    <property type="entry name" value="MGH1-like_GH"/>
    <property type="match status" value="1"/>
</dbReference>
<sequence length="754" mass="87838">MGNHGEDVKELYYYLDALPNHNYNKALYKYPLSQFPYKQLIEKNTTRDQQEAEFELIDTGIFDSGYWDITIEYIKDKPNITYCCCTVKNNGDQIHTLHILPQVWFRNTWSSARGEEEKPHLKKLNSNTVQARYKYGQYIIEYLSSNEIPVDLIFTENETSPEFYQSDEKRKQHHSPSDSQYYKDAFQHYIVKGDESKVNHGNCGTKCAGVYIVTVPSGQETQIYWTIKPLEEPSTNVDMIKSVLTQKKQETDQFYDKLLPGNWSCEEKVICRQAIAGLLWSKQYYYYHPQVNHQELVKLNKVATNSWNEDWHHLQNHDIISVPDKWEFPWYAPWDTAFQMLVMARIDIKYSKEQVLLFLSDRYIKQNGQIPGCEFDCNAANPPLFAWISYHLYQTDPHSDKQFLKSCFTQLLKNFNWWKDTLEIKGSNLYSGGFLGLDNISIIDRTSSSLPSGTQIQQVDGTAWMAYYCLTMLEIALELEEFKKAEMFIEIFLEIAHQLTQSITTTGLWFNRHKFFFDVVLTGEERKPIKIESLVGVIPLLACRIITIPNGFKKSAVNELENGDKFFFSVVNEYKFKQVLKTLLFEREFLSPFGIRSLSKVYDYESGHMFNPLTNQNELFCYCPGESDSDLFGGNSNWRGPVWLPMNYLLIESLKLYDSVYKIKMCYPSESNRLIDLSKIISDLKHRISSLFTFNKDGKRPLHGDIKEYSKTGGWKDLILFYEYFNPETGKGCGASHQTGWTSLIFLMNSFGEG</sequence>
<dbReference type="RefSeq" id="XP_009051729.1">
    <property type="nucleotide sequence ID" value="XM_009053481.1"/>
</dbReference>
<dbReference type="HOGENOM" id="CLU_005386_0_1_1"/>
<feature type="domain" description="Mannosylglycerate hydrolase MGH1-like glycoside hydrolase" evidence="4">
    <location>
        <begin position="329"/>
        <end position="739"/>
    </location>
</feature>
<dbReference type="GO" id="GO:0009311">
    <property type="term" value="P:oligosaccharide metabolic process"/>
    <property type="evidence" value="ECO:0007669"/>
    <property type="project" value="InterPro"/>
</dbReference>
<dbReference type="EMBL" id="KB201304">
    <property type="protein sequence ID" value="ESO97889.1"/>
    <property type="molecule type" value="Genomic_DNA"/>
</dbReference>
<keyword evidence="2" id="KW-0378">Hydrolase</keyword>
<name>V4C862_LOTGI</name>
<organism evidence="5 6">
    <name type="scientific">Lottia gigantea</name>
    <name type="common">Giant owl limpet</name>
    <dbReference type="NCBI Taxonomy" id="225164"/>
    <lineage>
        <taxon>Eukaryota</taxon>
        <taxon>Metazoa</taxon>
        <taxon>Spiralia</taxon>
        <taxon>Lophotrochozoa</taxon>
        <taxon>Mollusca</taxon>
        <taxon>Gastropoda</taxon>
        <taxon>Patellogastropoda</taxon>
        <taxon>Lottioidea</taxon>
        <taxon>Lottiidae</taxon>
        <taxon>Lottia</taxon>
    </lineage>
</organism>
<dbReference type="InterPro" id="IPR008928">
    <property type="entry name" value="6-hairpin_glycosidase_sf"/>
</dbReference>
<dbReference type="GeneID" id="20235829"/>
<dbReference type="PANTHER" id="PTHR10412">
    <property type="entry name" value="MANNOSYL-OLIGOSACCHARIDE GLUCOSIDASE"/>
    <property type="match status" value="1"/>
</dbReference>
<evidence type="ECO:0000259" key="4">
    <source>
        <dbReference type="Pfam" id="PF22422"/>
    </source>
</evidence>
<dbReference type="OrthoDB" id="14419at2759"/>
<dbReference type="Proteomes" id="UP000030746">
    <property type="component" value="Unassembled WGS sequence"/>
</dbReference>
<evidence type="ECO:0000256" key="3">
    <source>
        <dbReference type="ARBA" id="ARBA00023295"/>
    </source>
</evidence>
<protein>
    <recommendedName>
        <fullName evidence="4">Mannosylglycerate hydrolase MGH1-like glycoside hydrolase domain-containing protein</fullName>
    </recommendedName>
</protein>
<keyword evidence="3" id="KW-0326">Glycosidase</keyword>
<evidence type="ECO:0000313" key="5">
    <source>
        <dbReference type="EMBL" id="ESO97889.1"/>
    </source>
</evidence>
<dbReference type="AlphaFoldDB" id="V4C862"/>
<dbReference type="STRING" id="225164.V4C862"/>
<dbReference type="GO" id="GO:0006487">
    <property type="term" value="P:protein N-linked glycosylation"/>
    <property type="evidence" value="ECO:0007669"/>
    <property type="project" value="TreeGrafter"/>
</dbReference>
<comment type="similarity">
    <text evidence="1">Belongs to the glycosyl hydrolase 63 family.</text>
</comment>
<dbReference type="GO" id="GO:0005789">
    <property type="term" value="C:endoplasmic reticulum membrane"/>
    <property type="evidence" value="ECO:0007669"/>
    <property type="project" value="UniProtKB-SubCell"/>
</dbReference>
<gene>
    <name evidence="5" type="ORF">LOTGIDRAFT_152994</name>
</gene>
<dbReference type="CTD" id="20235829"/>
<evidence type="ECO:0000313" key="6">
    <source>
        <dbReference type="Proteomes" id="UP000030746"/>
    </source>
</evidence>
<dbReference type="InterPro" id="IPR004888">
    <property type="entry name" value="Glycoside_hydrolase_63"/>
</dbReference>
<dbReference type="KEGG" id="lgi:LOTGIDRAFT_152994"/>
<accession>V4C862</accession>
<dbReference type="GO" id="GO:0004573">
    <property type="term" value="F:Glc3Man9GlcNAc2 oligosaccharide glucosidase activity"/>
    <property type="evidence" value="ECO:0007669"/>
    <property type="project" value="UniProtKB-EC"/>
</dbReference>
<evidence type="ECO:0000256" key="2">
    <source>
        <dbReference type="ARBA" id="ARBA00022801"/>
    </source>
</evidence>
<dbReference type="InterPro" id="IPR012341">
    <property type="entry name" value="6hp_glycosidase-like_sf"/>
</dbReference>
<dbReference type="PANTHER" id="PTHR10412:SF11">
    <property type="entry name" value="MANNOSYL-OLIGOSACCHARIDE GLUCOSIDASE"/>
    <property type="match status" value="1"/>
</dbReference>
<dbReference type="InterPro" id="IPR054491">
    <property type="entry name" value="MGH1-like_GH"/>
</dbReference>
<proteinExistence type="inferred from homology"/>
<dbReference type="OMA" id="WWCSLEY"/>
<reference evidence="5 6" key="1">
    <citation type="journal article" date="2013" name="Nature">
        <title>Insights into bilaterian evolution from three spiralian genomes.</title>
        <authorList>
            <person name="Simakov O."/>
            <person name="Marletaz F."/>
            <person name="Cho S.J."/>
            <person name="Edsinger-Gonzales E."/>
            <person name="Havlak P."/>
            <person name="Hellsten U."/>
            <person name="Kuo D.H."/>
            <person name="Larsson T."/>
            <person name="Lv J."/>
            <person name="Arendt D."/>
            <person name="Savage R."/>
            <person name="Osoegawa K."/>
            <person name="de Jong P."/>
            <person name="Grimwood J."/>
            <person name="Chapman J.A."/>
            <person name="Shapiro H."/>
            <person name="Aerts A."/>
            <person name="Otillar R.P."/>
            <person name="Terry A.Y."/>
            <person name="Boore J.L."/>
            <person name="Grigoriev I.V."/>
            <person name="Lindberg D.R."/>
            <person name="Seaver E.C."/>
            <person name="Weisblat D.A."/>
            <person name="Putnam N.H."/>
            <person name="Rokhsar D.S."/>
        </authorList>
    </citation>
    <scope>NUCLEOTIDE SEQUENCE [LARGE SCALE GENOMIC DNA]</scope>
</reference>
<dbReference type="SUPFAM" id="SSF48208">
    <property type="entry name" value="Six-hairpin glycosidases"/>
    <property type="match status" value="1"/>
</dbReference>